<dbReference type="EMBL" id="CP013050">
    <property type="protein sequence ID" value="ALM75881.1"/>
    <property type="molecule type" value="Genomic_DNA"/>
</dbReference>
<name>A0A0S1XDM5_THEBA</name>
<proteinExistence type="predicted"/>
<protein>
    <submittedName>
        <fullName evidence="1">Uncharacterized protein</fullName>
    </submittedName>
</protein>
<dbReference type="PATRIC" id="fig|55802.8.peg.1958"/>
<accession>A0A0S1XDM5</accession>
<evidence type="ECO:0000313" key="1">
    <source>
        <dbReference type="EMBL" id="ALM75881.1"/>
    </source>
</evidence>
<dbReference type="AlphaFoldDB" id="A0A0S1XDM5"/>
<dbReference type="STRING" id="55802.TBCH5v1_1978"/>
<gene>
    <name evidence="1" type="ORF">TBCH5v1_1978</name>
</gene>
<dbReference type="Proteomes" id="UP000066042">
    <property type="component" value="Chromosome"/>
</dbReference>
<evidence type="ECO:0000313" key="2">
    <source>
        <dbReference type="Proteomes" id="UP000066042"/>
    </source>
</evidence>
<sequence>MPNTSCSMISYKYNFCQLYSDCSLNQSYGGGEAMDREASELRALLRMIRDFGGSASWPVLVNNCSKYGIPLLDLKPLLEIAKQRGLIKEEAGVYTLVRAVRH</sequence>
<organism evidence="1 2">
    <name type="scientific">Thermococcus barophilus</name>
    <dbReference type="NCBI Taxonomy" id="55802"/>
    <lineage>
        <taxon>Archaea</taxon>
        <taxon>Methanobacteriati</taxon>
        <taxon>Methanobacteriota</taxon>
        <taxon>Thermococci</taxon>
        <taxon>Thermococcales</taxon>
        <taxon>Thermococcaceae</taxon>
        <taxon>Thermococcus</taxon>
    </lineage>
</organism>
<reference evidence="1 2" key="1">
    <citation type="journal article" date="2016" name="Genome Announc.">
        <title>Complete genome sequence of the hyperthermophilic and piezophilic archaeon Thermococcus barophilus Ch5, capable of growth at the expense of hydrogenogenesis from carbon monoxide and formate.</title>
        <authorList>
            <person name="Oger P."/>
            <person name="Sokolova T.G."/>
            <person name="Kozhevnikova D.A."/>
            <person name="Taranov E.A."/>
            <person name="Vannier P."/>
            <person name="Lee H.S."/>
            <person name="Kwon K.K."/>
            <person name="Kang S.G."/>
            <person name="Lee J.H."/>
            <person name="Bonch-Osmolovskaya E.A."/>
            <person name="Lebedinsky A.V."/>
        </authorList>
    </citation>
    <scope>NUCLEOTIDE SEQUENCE [LARGE SCALE GENOMIC DNA]</scope>
    <source>
        <strain evidence="2">Ch5</strain>
    </source>
</reference>